<dbReference type="Gene3D" id="3.20.20.150">
    <property type="entry name" value="Divalent-metal-dependent TIM barrel enzymes"/>
    <property type="match status" value="1"/>
</dbReference>
<name>A0A1H9EAT5_9EURY</name>
<feature type="domain" description="Xylose isomerase-like TIM barrel" evidence="2">
    <location>
        <begin position="70"/>
        <end position="349"/>
    </location>
</feature>
<keyword evidence="3" id="KW-0413">Isomerase</keyword>
<dbReference type="GO" id="GO:0016853">
    <property type="term" value="F:isomerase activity"/>
    <property type="evidence" value="ECO:0007669"/>
    <property type="project" value="UniProtKB-KW"/>
</dbReference>
<dbReference type="Pfam" id="PF01261">
    <property type="entry name" value="AP_endonuc_2"/>
    <property type="match status" value="1"/>
</dbReference>
<sequence>MSCTTGTGDSRQRSDVETREEIDGPDHRVSAGPRFILPAVVALCMEIGVHTPPLADEPLESALPYLDGLGVGAIEPGVGGHPGQDHLERAAYLDDESEQTELRDLLEEYEMRISALATHNNPLHPDDERAATADTELREAIRLAAQLEVGTVTCFSGLPAGSRSDETPNWITAPWPPEHADALEYQWAQAVEYWGEIADYAADRGVDIAIEMHPNMLIYEPHGMARLREETGERIGANFDPSHLYWQGITITDAIRYLGERDAIHHVHAKDTRIYEAQAREKGVLDTTAYDDEPNRSWLFRSVGYGHDETHWKDIVSTLRMVGYDGALSIEHEDSLTSSREGLEKAIDLLGRAIFETQPGEAYWAE</sequence>
<proteinExistence type="predicted"/>
<evidence type="ECO:0000313" key="3">
    <source>
        <dbReference type="EMBL" id="SEQ22697.1"/>
    </source>
</evidence>
<evidence type="ECO:0000313" key="4">
    <source>
        <dbReference type="Proteomes" id="UP000199114"/>
    </source>
</evidence>
<feature type="compositionally biased region" description="Basic and acidic residues" evidence="1">
    <location>
        <begin position="10"/>
        <end position="29"/>
    </location>
</feature>
<organism evidence="3 4">
    <name type="scientific">Natrinema salaciae</name>
    <dbReference type="NCBI Taxonomy" id="1186196"/>
    <lineage>
        <taxon>Archaea</taxon>
        <taxon>Methanobacteriati</taxon>
        <taxon>Methanobacteriota</taxon>
        <taxon>Stenosarchaea group</taxon>
        <taxon>Halobacteria</taxon>
        <taxon>Halobacteriales</taxon>
        <taxon>Natrialbaceae</taxon>
        <taxon>Natrinema</taxon>
    </lineage>
</organism>
<accession>A0A1H9EAT5</accession>
<dbReference type="AlphaFoldDB" id="A0A1H9EAT5"/>
<dbReference type="EMBL" id="FOFD01000002">
    <property type="protein sequence ID" value="SEQ22697.1"/>
    <property type="molecule type" value="Genomic_DNA"/>
</dbReference>
<evidence type="ECO:0000259" key="2">
    <source>
        <dbReference type="Pfam" id="PF01261"/>
    </source>
</evidence>
<dbReference type="PANTHER" id="PTHR12110:SF21">
    <property type="entry name" value="XYLOSE ISOMERASE-LIKE TIM BARREL DOMAIN-CONTAINING PROTEIN"/>
    <property type="match status" value="1"/>
</dbReference>
<dbReference type="InterPro" id="IPR013022">
    <property type="entry name" value="Xyl_isomerase-like_TIM-brl"/>
</dbReference>
<gene>
    <name evidence="3" type="ORF">SAMN04489841_1238</name>
</gene>
<protein>
    <submittedName>
        <fullName evidence="3">Sugar phosphate isomerase/epimerase</fullName>
    </submittedName>
</protein>
<dbReference type="InterPro" id="IPR050312">
    <property type="entry name" value="IolE/XylAMocC-like"/>
</dbReference>
<dbReference type="STRING" id="1186196.SAMN04489841_1238"/>
<feature type="region of interest" description="Disordered" evidence="1">
    <location>
        <begin position="1"/>
        <end position="30"/>
    </location>
</feature>
<dbReference type="SUPFAM" id="SSF51658">
    <property type="entry name" value="Xylose isomerase-like"/>
    <property type="match status" value="1"/>
</dbReference>
<reference evidence="4" key="1">
    <citation type="submission" date="2016-10" db="EMBL/GenBank/DDBJ databases">
        <authorList>
            <person name="Varghese N."/>
            <person name="Submissions S."/>
        </authorList>
    </citation>
    <scope>NUCLEOTIDE SEQUENCE [LARGE SCALE GENOMIC DNA]</scope>
    <source>
        <strain evidence="4">DSM 25055</strain>
    </source>
</reference>
<dbReference type="InterPro" id="IPR036237">
    <property type="entry name" value="Xyl_isomerase-like_sf"/>
</dbReference>
<dbReference type="PANTHER" id="PTHR12110">
    <property type="entry name" value="HYDROXYPYRUVATE ISOMERASE"/>
    <property type="match status" value="1"/>
</dbReference>
<dbReference type="Proteomes" id="UP000199114">
    <property type="component" value="Unassembled WGS sequence"/>
</dbReference>
<keyword evidence="4" id="KW-1185">Reference proteome</keyword>
<evidence type="ECO:0000256" key="1">
    <source>
        <dbReference type="SAM" id="MobiDB-lite"/>
    </source>
</evidence>